<feature type="transmembrane region" description="Helical" evidence="1">
    <location>
        <begin position="7"/>
        <end position="30"/>
    </location>
</feature>
<accession>A0A1G2QKP0</accession>
<name>A0A1G2QKP0_9BACT</name>
<comment type="caution">
    <text evidence="2">The sequence shown here is derived from an EMBL/GenBank/DDBJ whole genome shotgun (WGS) entry which is preliminary data.</text>
</comment>
<sequence>MDYKQRGFMIPLVITIGLLLILSGSVYFYVNKKSADSYPVACTMEAKQCPDGSYVGRTGPKCEFSTCPVAKPIEKQTKFGQPIIMRINDSVIFSDSLTLVLKEISDSRCQPGTQCFWQGELAALFQININGSSSDIRLGTVNNKKVNLKGYGLSLITATPNEVTIIINQ</sequence>
<protein>
    <submittedName>
        <fullName evidence="2">Uncharacterized protein</fullName>
    </submittedName>
</protein>
<dbReference type="AlphaFoldDB" id="A0A1G2QKP0"/>
<dbReference type="Proteomes" id="UP000177140">
    <property type="component" value="Unassembled WGS sequence"/>
</dbReference>
<keyword evidence="1" id="KW-1133">Transmembrane helix</keyword>
<reference evidence="2 3" key="1">
    <citation type="journal article" date="2016" name="Nat. Commun.">
        <title>Thousands of microbial genomes shed light on interconnected biogeochemical processes in an aquifer system.</title>
        <authorList>
            <person name="Anantharaman K."/>
            <person name="Brown C.T."/>
            <person name="Hug L.A."/>
            <person name="Sharon I."/>
            <person name="Castelle C.J."/>
            <person name="Probst A.J."/>
            <person name="Thomas B.C."/>
            <person name="Singh A."/>
            <person name="Wilkins M.J."/>
            <person name="Karaoz U."/>
            <person name="Brodie E.L."/>
            <person name="Williams K.H."/>
            <person name="Hubbard S.S."/>
            <person name="Banfield J.F."/>
        </authorList>
    </citation>
    <scope>NUCLEOTIDE SEQUENCE [LARGE SCALE GENOMIC DNA]</scope>
</reference>
<proteinExistence type="predicted"/>
<gene>
    <name evidence="2" type="ORF">A2556_02405</name>
</gene>
<keyword evidence="1" id="KW-0472">Membrane</keyword>
<dbReference type="EMBL" id="MHTM01000047">
    <property type="protein sequence ID" value="OHA60659.1"/>
    <property type="molecule type" value="Genomic_DNA"/>
</dbReference>
<organism evidence="2 3">
    <name type="scientific">Candidatus Vogelbacteria bacterium RIFOXYD2_FULL_44_9</name>
    <dbReference type="NCBI Taxonomy" id="1802441"/>
    <lineage>
        <taxon>Bacteria</taxon>
        <taxon>Candidatus Vogeliibacteriota</taxon>
    </lineage>
</organism>
<evidence type="ECO:0000256" key="1">
    <source>
        <dbReference type="SAM" id="Phobius"/>
    </source>
</evidence>
<evidence type="ECO:0000313" key="3">
    <source>
        <dbReference type="Proteomes" id="UP000177140"/>
    </source>
</evidence>
<evidence type="ECO:0000313" key="2">
    <source>
        <dbReference type="EMBL" id="OHA60659.1"/>
    </source>
</evidence>
<keyword evidence="1" id="KW-0812">Transmembrane</keyword>